<evidence type="ECO:0000313" key="1">
    <source>
        <dbReference type="EMBL" id="MBW0510962.1"/>
    </source>
</evidence>
<comment type="caution">
    <text evidence="1">The sequence shown here is derived from an EMBL/GenBank/DDBJ whole genome shotgun (WGS) entry which is preliminary data.</text>
</comment>
<accession>A0A9Q3E454</accession>
<dbReference type="EMBL" id="AVOT02021868">
    <property type="protein sequence ID" value="MBW0510962.1"/>
    <property type="molecule type" value="Genomic_DNA"/>
</dbReference>
<keyword evidence="2" id="KW-1185">Reference proteome</keyword>
<proteinExistence type="predicted"/>
<name>A0A9Q3E454_9BASI</name>
<dbReference type="AlphaFoldDB" id="A0A9Q3E454"/>
<dbReference type="Proteomes" id="UP000765509">
    <property type="component" value="Unassembled WGS sequence"/>
</dbReference>
<sequence length="313" mass="34747">MIQCYIVLYRNTSCRHTGIFLIIFASPSGAKQADESWTALDRSSSMWLGAGENFVAVMVKADKKASSKVGGGHFESNKGHSKGLNILALAHSHLASEPRNTVAHNAVSIPYRFLIFDCPIISSQPKKRPKMRFAAIAVLLTFAIPLAVGRGEHTGCYQYFRTKDGCVLAAQKEKDRCPYPKKVKGGAGLFVNQGNNPTAPKVHNPKLARRYNTENYSPKNMNGSGLCKPYDSNNDLGNPKAELWKDNASFSRLILRCSFLGKSNWPGCFQLALTNKTFWQLNPTEQEQRDKTIYGLTWDFSNLQGQDPRNGPI</sequence>
<gene>
    <name evidence="1" type="ORF">O181_050677</name>
</gene>
<organism evidence="1 2">
    <name type="scientific">Austropuccinia psidii MF-1</name>
    <dbReference type="NCBI Taxonomy" id="1389203"/>
    <lineage>
        <taxon>Eukaryota</taxon>
        <taxon>Fungi</taxon>
        <taxon>Dikarya</taxon>
        <taxon>Basidiomycota</taxon>
        <taxon>Pucciniomycotina</taxon>
        <taxon>Pucciniomycetes</taxon>
        <taxon>Pucciniales</taxon>
        <taxon>Sphaerophragmiaceae</taxon>
        <taxon>Austropuccinia</taxon>
    </lineage>
</organism>
<reference evidence="1" key="1">
    <citation type="submission" date="2021-03" db="EMBL/GenBank/DDBJ databases">
        <title>Draft genome sequence of rust myrtle Austropuccinia psidii MF-1, a brazilian biotype.</title>
        <authorList>
            <person name="Quecine M.C."/>
            <person name="Pachon D.M.R."/>
            <person name="Bonatelli M.L."/>
            <person name="Correr F.H."/>
            <person name="Franceschini L.M."/>
            <person name="Leite T.F."/>
            <person name="Margarido G.R.A."/>
            <person name="Almeida C.A."/>
            <person name="Ferrarezi J.A."/>
            <person name="Labate C.A."/>
        </authorList>
    </citation>
    <scope>NUCLEOTIDE SEQUENCE</scope>
    <source>
        <strain evidence="1">MF-1</strain>
    </source>
</reference>
<evidence type="ECO:0000313" key="2">
    <source>
        <dbReference type="Proteomes" id="UP000765509"/>
    </source>
</evidence>
<protein>
    <submittedName>
        <fullName evidence="1">Uncharacterized protein</fullName>
    </submittedName>
</protein>